<protein>
    <recommendedName>
        <fullName evidence="4">Phytase-like domain-containing protein</fullName>
    </recommendedName>
</protein>
<sequence>MALIEPDPHRWPLGLLLLLGSVSPFAWAAPPAPVEHELPSALDEASGLAQSAQHASLLWTHNDNINDPGSMQRVTPLVYGIDHDGRWRLSLELDGVVQRDWEAIETVRIDGSHGLVVADTGDNRASWPDYVLWFIDEPGTIPPSAKTLAATPTHLLRFRYPDGPADTEAMAVDPQGGQILLLTKREDPPRLFALPLSAREAFPGEGSPRERLAGAEVHEARLLGPMGGLAPTDPINWLLSPLTGRQTSLPTGMALSPDGRLLAVLTYSSLYFFRRDVGEPWSEAIRRPVASRSLPRIDQWEGIAFDRSPHLLHIVREGTGPGTLLHLEVPEAARVTHDPQTAGAGAPD</sequence>
<evidence type="ECO:0008006" key="4">
    <source>
        <dbReference type="Google" id="ProtNLM"/>
    </source>
</evidence>
<evidence type="ECO:0000313" key="3">
    <source>
        <dbReference type="Proteomes" id="UP001327459"/>
    </source>
</evidence>
<reference evidence="2 3" key="1">
    <citation type="submission" date="2023-11" db="EMBL/GenBank/DDBJ databases">
        <title>MicrobeMod: A computational toolkit for identifying prokaryotic methylation and restriction-modification with nanopore sequencing.</title>
        <authorList>
            <person name="Crits-Christoph A."/>
            <person name="Kang S.C."/>
            <person name="Lee H."/>
            <person name="Ostrov N."/>
        </authorList>
    </citation>
    <scope>NUCLEOTIDE SEQUENCE [LARGE SCALE GENOMIC DNA]</scope>
    <source>
        <strain evidence="2 3">ATCC 49870</strain>
    </source>
</reference>
<proteinExistence type="predicted"/>
<dbReference type="Proteomes" id="UP001327459">
    <property type="component" value="Chromosome"/>
</dbReference>
<accession>A0ABZ0YX84</accession>
<keyword evidence="3" id="KW-1185">Reference proteome</keyword>
<feature type="signal peptide" evidence="1">
    <location>
        <begin position="1"/>
        <end position="28"/>
    </location>
</feature>
<keyword evidence="1" id="KW-0732">Signal</keyword>
<dbReference type="RefSeq" id="WP_322521647.1">
    <property type="nucleotide sequence ID" value="NZ_CP140153.1"/>
</dbReference>
<evidence type="ECO:0000256" key="1">
    <source>
        <dbReference type="SAM" id="SignalP"/>
    </source>
</evidence>
<dbReference type="EMBL" id="CP140153">
    <property type="protein sequence ID" value="WQH16658.1"/>
    <property type="molecule type" value="Genomic_DNA"/>
</dbReference>
<organism evidence="2 3">
    <name type="scientific">Guyparkeria halophila</name>
    <dbReference type="NCBI Taxonomy" id="47960"/>
    <lineage>
        <taxon>Bacteria</taxon>
        <taxon>Pseudomonadati</taxon>
        <taxon>Pseudomonadota</taxon>
        <taxon>Gammaproteobacteria</taxon>
        <taxon>Chromatiales</taxon>
        <taxon>Thioalkalibacteraceae</taxon>
        <taxon>Guyparkeria</taxon>
    </lineage>
</organism>
<gene>
    <name evidence="2" type="ORF">SR882_01805</name>
</gene>
<feature type="chain" id="PRO_5046449075" description="Phytase-like domain-containing protein" evidence="1">
    <location>
        <begin position="29"/>
        <end position="348"/>
    </location>
</feature>
<name>A0ABZ0YX84_9GAMM</name>
<dbReference type="SUPFAM" id="SSF50956">
    <property type="entry name" value="Thermostable phytase (3-phytase)"/>
    <property type="match status" value="1"/>
</dbReference>
<evidence type="ECO:0000313" key="2">
    <source>
        <dbReference type="EMBL" id="WQH16658.1"/>
    </source>
</evidence>